<dbReference type="Proteomes" id="UP000229370">
    <property type="component" value="Unassembled WGS sequence"/>
</dbReference>
<evidence type="ECO:0000313" key="2">
    <source>
        <dbReference type="Proteomes" id="UP000229370"/>
    </source>
</evidence>
<dbReference type="AlphaFoldDB" id="A0A2M8GL19"/>
<name>A0A2M8GL19_9BACT</name>
<proteinExistence type="predicted"/>
<accession>A0A2M8GL19</accession>
<reference evidence="2" key="1">
    <citation type="submission" date="2017-09" db="EMBL/GenBank/DDBJ databases">
        <title>Depth-based differentiation of microbial function through sediment-hosted aquifers and enrichment of novel symbionts in the deep terrestrial subsurface.</title>
        <authorList>
            <person name="Probst A.J."/>
            <person name="Ladd B."/>
            <person name="Jarett J.K."/>
            <person name="Geller-Mcgrath D.E."/>
            <person name="Sieber C.M.K."/>
            <person name="Emerson J.B."/>
            <person name="Anantharaman K."/>
            <person name="Thomas B.C."/>
            <person name="Malmstrom R."/>
            <person name="Stieglmeier M."/>
            <person name="Klingl A."/>
            <person name="Woyke T."/>
            <person name="Ryan C.M."/>
            <person name="Banfield J.F."/>
        </authorList>
    </citation>
    <scope>NUCLEOTIDE SEQUENCE [LARGE SCALE GENOMIC DNA]</scope>
</reference>
<protein>
    <submittedName>
        <fullName evidence="1">Uncharacterized protein</fullName>
    </submittedName>
</protein>
<sequence length="71" mass="7812">MSPFPPLSGVLPWEILSPLSGGTQGLKDNVIITNFLEKLLPTALRNLVWEDASSLSSKNASHFLQQFLKAF</sequence>
<gene>
    <name evidence="1" type="ORF">CO007_05635</name>
</gene>
<comment type="caution">
    <text evidence="1">The sequence shown here is derived from an EMBL/GenBank/DDBJ whole genome shotgun (WGS) entry which is preliminary data.</text>
</comment>
<evidence type="ECO:0000313" key="1">
    <source>
        <dbReference type="EMBL" id="PJC81250.1"/>
    </source>
</evidence>
<organism evidence="1 2">
    <name type="scientific">Candidatus Roizmanbacteria bacterium CG_4_8_14_3_um_filter_36_10</name>
    <dbReference type="NCBI Taxonomy" id="1974834"/>
    <lineage>
        <taxon>Bacteria</taxon>
        <taxon>Candidatus Roizmaniibacteriota</taxon>
    </lineage>
</organism>
<dbReference type="EMBL" id="PFQK01000097">
    <property type="protein sequence ID" value="PJC81250.1"/>
    <property type="molecule type" value="Genomic_DNA"/>
</dbReference>